<evidence type="ECO:0000313" key="4">
    <source>
        <dbReference type="Proteomes" id="UP001189429"/>
    </source>
</evidence>
<accession>A0ABN9QHT5</accession>
<dbReference type="Proteomes" id="UP001189429">
    <property type="component" value="Unassembled WGS sequence"/>
</dbReference>
<name>A0ABN9QHT5_9DINO</name>
<feature type="region of interest" description="Disordered" evidence="1">
    <location>
        <begin position="1"/>
        <end position="40"/>
    </location>
</feature>
<feature type="domain" description="PDZ" evidence="2">
    <location>
        <begin position="125"/>
        <end position="201"/>
    </location>
</feature>
<evidence type="ECO:0000313" key="3">
    <source>
        <dbReference type="EMBL" id="CAK0805585.1"/>
    </source>
</evidence>
<dbReference type="InterPro" id="IPR001478">
    <property type="entry name" value="PDZ"/>
</dbReference>
<protein>
    <recommendedName>
        <fullName evidence="2">PDZ domain-containing protein</fullName>
    </recommendedName>
</protein>
<organism evidence="3 4">
    <name type="scientific">Prorocentrum cordatum</name>
    <dbReference type="NCBI Taxonomy" id="2364126"/>
    <lineage>
        <taxon>Eukaryota</taxon>
        <taxon>Sar</taxon>
        <taxon>Alveolata</taxon>
        <taxon>Dinophyceae</taxon>
        <taxon>Prorocentrales</taxon>
        <taxon>Prorocentraceae</taxon>
        <taxon>Prorocentrum</taxon>
    </lineage>
</organism>
<keyword evidence="4" id="KW-1185">Reference proteome</keyword>
<reference evidence="3" key="1">
    <citation type="submission" date="2023-10" db="EMBL/GenBank/DDBJ databases">
        <authorList>
            <person name="Chen Y."/>
            <person name="Shah S."/>
            <person name="Dougan E. K."/>
            <person name="Thang M."/>
            <person name="Chan C."/>
        </authorList>
    </citation>
    <scope>NUCLEOTIDE SEQUENCE [LARGE SCALE GENOMIC DNA]</scope>
</reference>
<sequence>MGGAGWIQNEEAPGPRTPPPGAEGALLVPGGSSGAAPLSPEPWGCDGYAAVEGCGWPPRAAPPARAPWEWAGRAGAPGGGAPAAAGAARGAWPGPVPLALADQVEEPVSGNGGWAGSFRFSFCIRSAEGNDLGLDVAYEEGDTDLLVAAVLEGGAIDSWNRQCCGDKASRAIQAGDRIESVNGATGILDMLWEVHAKKLLRLCVRRDFHRPRS</sequence>
<dbReference type="EMBL" id="CAUYUJ010003502">
    <property type="protein sequence ID" value="CAK0805585.1"/>
    <property type="molecule type" value="Genomic_DNA"/>
</dbReference>
<gene>
    <name evidence="3" type="ORF">PCOR1329_LOCUS12061</name>
</gene>
<comment type="caution">
    <text evidence="3">The sequence shown here is derived from an EMBL/GenBank/DDBJ whole genome shotgun (WGS) entry which is preliminary data.</text>
</comment>
<evidence type="ECO:0000256" key="1">
    <source>
        <dbReference type="SAM" id="MobiDB-lite"/>
    </source>
</evidence>
<proteinExistence type="predicted"/>
<evidence type="ECO:0000259" key="2">
    <source>
        <dbReference type="PROSITE" id="PS50106"/>
    </source>
</evidence>
<dbReference type="PROSITE" id="PS50106">
    <property type="entry name" value="PDZ"/>
    <property type="match status" value="1"/>
</dbReference>